<protein>
    <submittedName>
        <fullName evidence="1">Uncharacterized protein</fullName>
    </submittedName>
</protein>
<dbReference type="GO" id="GO:0005506">
    <property type="term" value="F:iron ion binding"/>
    <property type="evidence" value="ECO:0007669"/>
    <property type="project" value="InterPro"/>
</dbReference>
<sequence length="134" mass="15112">MNALRRGMLQRVLIEWCSFVSGSTTLWGVAVPHQVVMLGVAAYQRLDSRWDAKSEEFDPERWLDGRVRQGEAIGPYANLYTQLFAGPHTYIVCDLIGKFAFSTSENEDGPFRLRLATTLLPLNGERGERCESCV</sequence>
<dbReference type="InterPro" id="IPR036396">
    <property type="entry name" value="Cyt_P450_sf"/>
</dbReference>
<dbReference type="GO" id="GO:0016705">
    <property type="term" value="F:oxidoreductase activity, acting on paired donors, with incorporation or reduction of molecular oxygen"/>
    <property type="evidence" value="ECO:0007669"/>
    <property type="project" value="InterPro"/>
</dbReference>
<accession>A0AAV9Z4L3</accession>
<proteinExistence type="predicted"/>
<reference evidence="1 2" key="1">
    <citation type="journal article" date="2024" name="J Genomics">
        <title>Draft genome sequencing and assembly of Favolaschia claudopus CIRM-BRFM 2984 isolated from oak limbs.</title>
        <authorList>
            <person name="Navarro D."/>
            <person name="Drula E."/>
            <person name="Chaduli D."/>
            <person name="Cazenave R."/>
            <person name="Ahrendt S."/>
            <person name="Wang J."/>
            <person name="Lipzen A."/>
            <person name="Daum C."/>
            <person name="Barry K."/>
            <person name="Grigoriev I.V."/>
            <person name="Favel A."/>
            <person name="Rosso M.N."/>
            <person name="Martin F."/>
        </authorList>
    </citation>
    <scope>NUCLEOTIDE SEQUENCE [LARGE SCALE GENOMIC DNA]</scope>
    <source>
        <strain evidence="1 2">CIRM-BRFM 2984</strain>
    </source>
</reference>
<dbReference type="Gene3D" id="1.10.630.10">
    <property type="entry name" value="Cytochrome P450"/>
    <property type="match status" value="1"/>
</dbReference>
<dbReference type="GO" id="GO:0020037">
    <property type="term" value="F:heme binding"/>
    <property type="evidence" value="ECO:0007669"/>
    <property type="project" value="InterPro"/>
</dbReference>
<dbReference type="EMBL" id="JAWWNJ010000216">
    <property type="protein sequence ID" value="KAK6971302.1"/>
    <property type="molecule type" value="Genomic_DNA"/>
</dbReference>
<keyword evidence="2" id="KW-1185">Reference proteome</keyword>
<name>A0AAV9Z4L3_9AGAR</name>
<organism evidence="1 2">
    <name type="scientific">Favolaschia claudopus</name>
    <dbReference type="NCBI Taxonomy" id="2862362"/>
    <lineage>
        <taxon>Eukaryota</taxon>
        <taxon>Fungi</taxon>
        <taxon>Dikarya</taxon>
        <taxon>Basidiomycota</taxon>
        <taxon>Agaricomycotina</taxon>
        <taxon>Agaricomycetes</taxon>
        <taxon>Agaricomycetidae</taxon>
        <taxon>Agaricales</taxon>
        <taxon>Marasmiineae</taxon>
        <taxon>Mycenaceae</taxon>
        <taxon>Favolaschia</taxon>
    </lineage>
</organism>
<comment type="caution">
    <text evidence="1">The sequence shown here is derived from an EMBL/GenBank/DDBJ whole genome shotgun (WGS) entry which is preliminary data.</text>
</comment>
<dbReference type="GO" id="GO:0004497">
    <property type="term" value="F:monooxygenase activity"/>
    <property type="evidence" value="ECO:0007669"/>
    <property type="project" value="InterPro"/>
</dbReference>
<gene>
    <name evidence="1" type="ORF">R3P38DRAFT_3143517</name>
</gene>
<dbReference type="AlphaFoldDB" id="A0AAV9Z4L3"/>
<dbReference type="SUPFAM" id="SSF48264">
    <property type="entry name" value="Cytochrome P450"/>
    <property type="match status" value="1"/>
</dbReference>
<evidence type="ECO:0000313" key="1">
    <source>
        <dbReference type="EMBL" id="KAK6971302.1"/>
    </source>
</evidence>
<dbReference type="Proteomes" id="UP001362999">
    <property type="component" value="Unassembled WGS sequence"/>
</dbReference>
<evidence type="ECO:0000313" key="2">
    <source>
        <dbReference type="Proteomes" id="UP001362999"/>
    </source>
</evidence>